<reference evidence="4" key="1">
    <citation type="submission" date="2012-05" db="EMBL/GenBank/DDBJ databases">
        <authorList>
            <person name="Han B."/>
            <person name="Lu Y."/>
            <person name="Feng Q."/>
            <person name="Zhao Q."/>
            <person name="Lu T.T."/>
            <person name="Li Y."/>
            <person name="Liu K.Y."/>
            <person name="Huang X.H."/>
            <person name="Fan D.L."/>
            <person name="Weng Q.J."/>
            <person name="Zhang L."/>
            <person name="Lu Y.Q."/>
            <person name="Guo Y.L."/>
            <person name="Li W.J."/>
            <person name="Zhou C.C."/>
            <person name="Lu H.Y."/>
            <person name="Huang T."/>
            <person name="Zhu C.R."/>
            <person name="Zhao Y."/>
            <person name="Hu T."/>
            <person name="Yao N."/>
        </authorList>
    </citation>
    <scope>NUCLEOTIDE SEQUENCE</scope>
</reference>
<evidence type="ECO:0000259" key="3">
    <source>
        <dbReference type="Pfam" id="PF26133"/>
    </source>
</evidence>
<feature type="domain" description="DUF4216" evidence="1">
    <location>
        <begin position="693"/>
        <end position="758"/>
    </location>
</feature>
<gene>
    <name evidence="4" type="primary">PH01B031C15.18</name>
</gene>
<feature type="domain" description="DUF8039" evidence="3">
    <location>
        <begin position="1097"/>
        <end position="1188"/>
    </location>
</feature>
<dbReference type="Pfam" id="PF13960">
    <property type="entry name" value="DUF4218"/>
    <property type="match status" value="1"/>
</dbReference>
<accession>L0P277</accession>
<dbReference type="Pfam" id="PF26133">
    <property type="entry name" value="DUF8039"/>
    <property type="match status" value="1"/>
</dbReference>
<evidence type="ECO:0000259" key="2">
    <source>
        <dbReference type="Pfam" id="PF13960"/>
    </source>
</evidence>
<feature type="domain" description="DUF4218" evidence="2">
    <location>
        <begin position="435"/>
        <end position="537"/>
    </location>
</feature>
<sequence>MDRSWMYAENREVNDIPPDDVDCGSDSDRLHDDNLDQMLRDAEGNCDEREYVQFRGLMEDSEKPLFPGCKPEYTRLSSVLKLLKLKARNGWSDNSFTGLLGLLADMLPEGNELPKTTYKAKKVLCPLEMEVERIHACPNDCILYRNEYTNMHVCLVCNASRYNRKNQSDDDEGIEVKKGPPAKVAWYLPVIPRLKRFFTNPKNAKLLYWHSEERKNNGKLRHSADSAQWRNINRWFADFGAEPRNIRFLRRAHPYRRMKKQFDGEKEDSSAPRHLSGKEVYDMVKDLDVVLGKGCKSRTQKNVCDSSIGLLLNIRDKTKDGVIAQLDLVDMDIRPELAPTKTDKGRTYLPPACYTLSKAERTELCWCLHGVKVPSGYSANMKKLVSIEDLKLIGMKSHNYHVLMTQILPVAIRSILPIKVQETIMRLCYLFNTIAQKVIDPEGLDALQDEVVTTLCDLEMYFPPSFFDIMVHLIVHIVREIKMYGPVFLRSIYSFERFMGILKSYVQNRSRPDGSIVEGYATEEVIEFCVDYMAQVEPIGVPRSRHEGRLEGIGTIGRKAITADMDAYAQAHFTVLQHMTEVSPYIDQHKDVLRQQNSVRADVWITRQHNRRFNQWLKERLARSSSSDMLTWLAKGPTFTVVTWRGYDINGYTFYTQAQDIKSTNQNSSIRIDAFSTDRLRSSYYGQIEEIRELDYMLFKIPLFRYRWVHLPQVKVDKYGVTTMDLERVGYKDEPFVLANQVVQVFYVTDLANKKCHVVLHGKRRIVRVENVVDEEEYNQFDELPPFGKRHKASAFRRTVEIVAREWVSVTYDSWKVVPEQLKTAVLTDILKSFEIPTEHLDSVQRHALLQVCKSWKNFKSTLVKNYVEKDLRPFHKYPFLEESWAEFVAKKTTDEFRSESAAHTALQAKNKHPHRLGTTGYAGKAPIWRDQEQQASCSNVSPPFSEITNVLSRQWLFGRLRIGPTGEVYFPNPADQEVSQRLADREKDILSAALGNSEHPGRTRGAGVYVTWEKWFQADSRSYWSRKRAKAECDAKLREEIRQSLRDELTKSIRDEITESIRVASPYPYCASQPPKLPSSCTSNPNPTPIGDDGFPVDDIQVVMKCKLQVRYASVALDAAWGQVYPSGAGALVHGATITPGFAKVNVDGVCANFGAVPLHIPPNDEVMTLGQAVGTFIQWPKVDICLELPAPKFVLGEPLVERLDSPTLGPACTALHTWYMEQSNKPADQRRSGVTVKFKKDHFNHEHQDCVFTVTFNDLFCLFDLDEHDVSLIRCWTLYMMYEAGRRKSPVNTFPPMAKANFLESRRVFDVLNATGGYCRGRLLQHDLTFLCHQQPSGRNICGYYVFHNMELLIGSAITNDPQLIDL</sequence>
<dbReference type="InterPro" id="IPR025452">
    <property type="entry name" value="DUF4218"/>
</dbReference>
<evidence type="ECO:0000313" key="4">
    <source>
        <dbReference type="EMBL" id="CCI55435.1"/>
    </source>
</evidence>
<dbReference type="InterPro" id="IPR004242">
    <property type="entry name" value="Transposase_21"/>
</dbReference>
<protein>
    <submittedName>
        <fullName evidence="4">PH01B031C15.18 protein</fullName>
    </submittedName>
</protein>
<dbReference type="Pfam" id="PF13952">
    <property type="entry name" value="DUF4216"/>
    <property type="match status" value="1"/>
</dbReference>
<dbReference type="InterPro" id="IPR058352">
    <property type="entry name" value="DUF8039"/>
</dbReference>
<organism evidence="4">
    <name type="scientific">Phyllostachys edulis</name>
    <name type="common">Tortoise shell bamboo</name>
    <name type="synonym">Bambusa edulis</name>
    <dbReference type="NCBI Taxonomy" id="38705"/>
    <lineage>
        <taxon>Eukaryota</taxon>
        <taxon>Viridiplantae</taxon>
        <taxon>Streptophyta</taxon>
        <taxon>Embryophyta</taxon>
        <taxon>Tracheophyta</taxon>
        <taxon>Spermatophyta</taxon>
        <taxon>Magnoliopsida</taxon>
        <taxon>Liliopsida</taxon>
        <taxon>Poales</taxon>
        <taxon>Poaceae</taxon>
        <taxon>BOP clade</taxon>
        <taxon>Bambusoideae</taxon>
        <taxon>Arundinarodae</taxon>
        <taxon>Arundinarieae</taxon>
        <taxon>Arundinariinae</taxon>
        <taxon>Phyllostachys</taxon>
    </lineage>
</organism>
<proteinExistence type="predicted"/>
<dbReference type="PANTHER" id="PTHR48258">
    <property type="entry name" value="DUF4218 DOMAIN-CONTAINING PROTEIN-RELATED"/>
    <property type="match status" value="1"/>
</dbReference>
<dbReference type="PANTHER" id="PTHR48258:SF9">
    <property type="entry name" value="OS01G0348150 PROTEIN"/>
    <property type="match status" value="1"/>
</dbReference>
<evidence type="ECO:0000259" key="1">
    <source>
        <dbReference type="Pfam" id="PF13952"/>
    </source>
</evidence>
<dbReference type="Pfam" id="PF02992">
    <property type="entry name" value="Transposase_21"/>
    <property type="match status" value="1"/>
</dbReference>
<name>L0P277_PHYED</name>
<dbReference type="InterPro" id="IPR025312">
    <property type="entry name" value="DUF4216"/>
</dbReference>
<dbReference type="EMBL" id="FO203444">
    <property type="protein sequence ID" value="CCI55435.1"/>
    <property type="molecule type" value="Genomic_DNA"/>
</dbReference>